<dbReference type="AlphaFoldDB" id="A0A0N5AFP0"/>
<organism evidence="3 4">
    <name type="scientific">Syphacia muris</name>
    <dbReference type="NCBI Taxonomy" id="451379"/>
    <lineage>
        <taxon>Eukaryota</taxon>
        <taxon>Metazoa</taxon>
        <taxon>Ecdysozoa</taxon>
        <taxon>Nematoda</taxon>
        <taxon>Chromadorea</taxon>
        <taxon>Rhabditida</taxon>
        <taxon>Spirurina</taxon>
        <taxon>Oxyuridomorpha</taxon>
        <taxon>Oxyuroidea</taxon>
        <taxon>Oxyuridae</taxon>
        <taxon>Syphacia</taxon>
    </lineage>
</organism>
<dbReference type="InterPro" id="IPR052907">
    <property type="entry name" value="Beta-lactamase/esterase"/>
</dbReference>
<reference evidence="4" key="1">
    <citation type="submission" date="2017-02" db="UniProtKB">
        <authorList>
            <consortium name="WormBaseParasite"/>
        </authorList>
    </citation>
    <scope>IDENTIFICATION</scope>
</reference>
<protein>
    <submittedName>
        <fullName evidence="4">Beta-lactamase domain-containing protein</fullName>
    </submittedName>
</protein>
<dbReference type="STRING" id="451379.A0A0N5AFP0"/>
<dbReference type="Gene3D" id="3.40.710.10">
    <property type="entry name" value="DD-peptidase/beta-lactamase superfamily"/>
    <property type="match status" value="1"/>
</dbReference>
<dbReference type="Proteomes" id="UP000046393">
    <property type="component" value="Unplaced"/>
</dbReference>
<dbReference type="InterPro" id="IPR001466">
    <property type="entry name" value="Beta-lactam-related"/>
</dbReference>
<keyword evidence="3" id="KW-1185">Reference proteome</keyword>
<evidence type="ECO:0000259" key="2">
    <source>
        <dbReference type="Pfam" id="PF00144"/>
    </source>
</evidence>
<accession>A0A0N5AFP0</accession>
<feature type="domain" description="Beta-lactamase-related" evidence="2">
    <location>
        <begin position="23"/>
        <end position="387"/>
    </location>
</feature>
<proteinExistence type="predicted"/>
<feature type="region of interest" description="Disordered" evidence="1">
    <location>
        <begin position="406"/>
        <end position="427"/>
    </location>
</feature>
<name>A0A0N5AFP0_9BILA</name>
<evidence type="ECO:0000256" key="1">
    <source>
        <dbReference type="SAM" id="MobiDB-lite"/>
    </source>
</evidence>
<dbReference type="PANTHER" id="PTHR43319">
    <property type="entry name" value="BETA-LACTAMASE-RELATED"/>
    <property type="match status" value="1"/>
</dbReference>
<dbReference type="Pfam" id="PF00144">
    <property type="entry name" value="Beta-lactamase"/>
    <property type="match status" value="1"/>
</dbReference>
<dbReference type="PANTHER" id="PTHR43319:SF3">
    <property type="entry name" value="BETA-LACTAMASE-RELATED DOMAIN-CONTAINING PROTEIN"/>
    <property type="match status" value="1"/>
</dbReference>
<dbReference type="WBParaSite" id="SMUV_0000310101-mRNA-1">
    <property type="protein sequence ID" value="SMUV_0000310101-mRNA-1"/>
    <property type="gene ID" value="SMUV_0000310101"/>
</dbReference>
<sequence length="469" mass="52142">MPRLPVLIDGDCDSRFEAVRQVFRENFEHGLESEGAAFAVYLNGEKVVDLWGGYADSTANRKWKSNTVSMFFSSTKGICSICFAMLVDRGLVDYEDLVVKHWPEFGQNGKENITIDQLLSHQAGLAYVDGVIDESCIKDWKKMSAVFEKQAPNWTPGKQLGYHAVTYGWLVDQLIRRIDPKKRGVSTFFKQELAIPYDLDITIGSPLDQEHRVARLSRPSKLSIAREVLEYHVILKFIWNTIAAHHSPNTILRKIMQNIAWIGNDVLMFNNPDYRSLDMPSVTGVGTARSLAKLYSLLAVGKLLMPKTMEKLMNPLVIDKHDAVLSITNTVGRGFEYTKNSKDQWIFGHPGLGGQNAKVDITNRVSYSYICNGMKAGFQDYTNTTMRLQRALYECLEKNSLLAGDSAAANPSPTLQPNPEINPPEDSDVELNAATAIAAEMVAKAATTAAVESLRCDRRVAAVTPNTSA</sequence>
<dbReference type="InterPro" id="IPR012338">
    <property type="entry name" value="Beta-lactam/transpept-like"/>
</dbReference>
<dbReference type="SUPFAM" id="SSF56601">
    <property type="entry name" value="beta-lactamase/transpeptidase-like"/>
    <property type="match status" value="1"/>
</dbReference>
<evidence type="ECO:0000313" key="3">
    <source>
        <dbReference type="Proteomes" id="UP000046393"/>
    </source>
</evidence>
<evidence type="ECO:0000313" key="4">
    <source>
        <dbReference type="WBParaSite" id="SMUV_0000310101-mRNA-1"/>
    </source>
</evidence>